<reference evidence="7" key="1">
    <citation type="submission" date="2022-09" db="EMBL/GenBank/DDBJ databases">
        <authorList>
            <person name="Yuan C."/>
            <person name="Ke Z."/>
        </authorList>
    </citation>
    <scope>NUCLEOTIDE SEQUENCE</scope>
    <source>
        <strain evidence="7">LB-8</strain>
    </source>
</reference>
<organism evidence="7 8">
    <name type="scientific">Paraflavisolibacter caeni</name>
    <dbReference type="NCBI Taxonomy" id="2982496"/>
    <lineage>
        <taxon>Bacteria</taxon>
        <taxon>Pseudomonadati</taxon>
        <taxon>Bacteroidota</taxon>
        <taxon>Chitinophagia</taxon>
        <taxon>Chitinophagales</taxon>
        <taxon>Chitinophagaceae</taxon>
        <taxon>Paraflavisolibacter</taxon>
    </lineage>
</organism>
<keyword evidence="4" id="KW-0456">Lyase</keyword>
<dbReference type="PANTHER" id="PTHR39210">
    <property type="entry name" value="HEPARIN-SULFATE LYASE"/>
    <property type="match status" value="1"/>
</dbReference>
<feature type="domain" description="Heparinase II/III-like C-terminal" evidence="6">
    <location>
        <begin position="422"/>
        <end position="554"/>
    </location>
</feature>
<keyword evidence="8" id="KW-1185">Reference proteome</keyword>
<protein>
    <submittedName>
        <fullName evidence="7">Heparinase II/III-family protein</fullName>
    </submittedName>
</protein>
<keyword evidence="3" id="KW-0574">Periplasm</keyword>
<dbReference type="Pfam" id="PF07940">
    <property type="entry name" value="Hepar_II_III_C"/>
    <property type="match status" value="1"/>
</dbReference>
<evidence type="ECO:0000256" key="1">
    <source>
        <dbReference type="ARBA" id="ARBA00004418"/>
    </source>
</evidence>
<sequence>MKTIAKTFILILLLSGSTHVNAQLAQRNLFQSFTVDNIRQSLPTPGKWHPFPTTAKEWQKILPDSVIRQYIVNGEKTMQEEFPDLTAVSFLQFTRNKNRSQYESIYSARRYQLFNLMMAELMEGKGRFNDKIANEVWAICEESFWGLPAHIQGLADVDHPYVDLFAAETASQLAWIYYFLGDNLDQVSRQLKPRIVSEVTRRIFNPMLTASWFWMGGGDPNKRLNNWAPWIMSNYITTALLLEKDEAKRAAAVKRALNTIDQYLNGLGNDGAINEGPIYWFASVGCVFDALSILHNASADKISIYDVPFLKNTVSYIYKMHIADKYFVNIGDATVKMDVDGVSLYRFGKAINDPSLMAFGSQAAKNVSTISNKPIDRLFPRRFFNLVAMDSCVKYERKYTALKDAWMADIQMMCSRSDNGFFVSSHGGHNAESHNHNDVGDFNVYLNGKPLLLDAGRGTYSGRTFSDERYTLWFNTSGYHNLPEVNGIQQKDGEQYAAKAVQYVTNNNRTSLSMDIAGAYPSEAGIEIWKRTVALYKKGWVEISDAYALKTPAPVSQHLMTVCDADISRPGIIVFTMPDKTKARLLYDAATWNIEKQAVVLKEPEDEDIRKAWEGQTIIRISLNSKKPVKKGTSTYRIQKVE</sequence>
<dbReference type="GO" id="GO:0042597">
    <property type="term" value="C:periplasmic space"/>
    <property type="evidence" value="ECO:0007669"/>
    <property type="project" value="UniProtKB-SubCell"/>
</dbReference>
<evidence type="ECO:0000259" key="6">
    <source>
        <dbReference type="Pfam" id="PF07940"/>
    </source>
</evidence>
<dbReference type="AlphaFoldDB" id="A0A9X2Y0T1"/>
<dbReference type="SUPFAM" id="SSF48230">
    <property type="entry name" value="Chondroitin AC/alginate lyase"/>
    <property type="match status" value="1"/>
</dbReference>
<name>A0A9X2Y0T1_9BACT</name>
<feature type="chain" id="PRO_5040820326" evidence="5">
    <location>
        <begin position="23"/>
        <end position="642"/>
    </location>
</feature>
<comment type="caution">
    <text evidence="7">The sequence shown here is derived from an EMBL/GenBank/DDBJ whole genome shotgun (WGS) entry which is preliminary data.</text>
</comment>
<proteinExistence type="predicted"/>
<reference evidence="7" key="2">
    <citation type="submission" date="2023-04" db="EMBL/GenBank/DDBJ databases">
        <title>Paracnuella aquatica gen. nov., sp. nov., a member of the family Chitinophagaceae isolated from a hot spring.</title>
        <authorList>
            <person name="Wang C."/>
        </authorList>
    </citation>
    <scope>NUCLEOTIDE SEQUENCE</scope>
    <source>
        <strain evidence="7">LB-8</strain>
    </source>
</reference>
<dbReference type="Gene3D" id="2.70.98.70">
    <property type="match status" value="1"/>
</dbReference>
<gene>
    <name evidence="7" type="ORF">OCK74_25860</name>
</gene>
<dbReference type="EMBL" id="JAOTIF010000037">
    <property type="protein sequence ID" value="MCU7552571.1"/>
    <property type="molecule type" value="Genomic_DNA"/>
</dbReference>
<evidence type="ECO:0000256" key="3">
    <source>
        <dbReference type="ARBA" id="ARBA00022764"/>
    </source>
</evidence>
<evidence type="ECO:0000256" key="2">
    <source>
        <dbReference type="ARBA" id="ARBA00022729"/>
    </source>
</evidence>
<accession>A0A9X2Y0T1</accession>
<dbReference type="Proteomes" id="UP001155483">
    <property type="component" value="Unassembled WGS sequence"/>
</dbReference>
<evidence type="ECO:0000256" key="4">
    <source>
        <dbReference type="ARBA" id="ARBA00023239"/>
    </source>
</evidence>
<feature type="signal peptide" evidence="5">
    <location>
        <begin position="1"/>
        <end position="22"/>
    </location>
</feature>
<dbReference type="GO" id="GO:0016829">
    <property type="term" value="F:lyase activity"/>
    <property type="evidence" value="ECO:0007669"/>
    <property type="project" value="UniProtKB-KW"/>
</dbReference>
<dbReference type="InterPro" id="IPR012480">
    <property type="entry name" value="Hepar_II_III_C"/>
</dbReference>
<comment type="subcellular location">
    <subcellularLocation>
        <location evidence="1">Periplasm</location>
    </subcellularLocation>
</comment>
<evidence type="ECO:0000256" key="5">
    <source>
        <dbReference type="SAM" id="SignalP"/>
    </source>
</evidence>
<evidence type="ECO:0000313" key="8">
    <source>
        <dbReference type="Proteomes" id="UP001155483"/>
    </source>
</evidence>
<dbReference type="Gene3D" id="1.50.10.100">
    <property type="entry name" value="Chondroitin AC/alginate lyase"/>
    <property type="match status" value="1"/>
</dbReference>
<keyword evidence="2 5" id="KW-0732">Signal</keyword>
<dbReference type="RefSeq" id="WP_279300008.1">
    <property type="nucleotide sequence ID" value="NZ_JAOTIF010000037.1"/>
</dbReference>
<evidence type="ECO:0000313" key="7">
    <source>
        <dbReference type="EMBL" id="MCU7552571.1"/>
    </source>
</evidence>
<dbReference type="PANTHER" id="PTHR39210:SF1">
    <property type="entry name" value="HEPARIN-SULFATE LYASE"/>
    <property type="match status" value="1"/>
</dbReference>
<dbReference type="InterPro" id="IPR008929">
    <property type="entry name" value="Chondroitin_lyas"/>
</dbReference>